<organism evidence="6 7">
    <name type="scientific">Achromobacter insolitus</name>
    <dbReference type="NCBI Taxonomy" id="217204"/>
    <lineage>
        <taxon>Bacteria</taxon>
        <taxon>Pseudomonadati</taxon>
        <taxon>Pseudomonadota</taxon>
        <taxon>Betaproteobacteria</taxon>
        <taxon>Burkholderiales</taxon>
        <taxon>Alcaligenaceae</taxon>
        <taxon>Achromobacter</taxon>
    </lineage>
</organism>
<dbReference type="Gene3D" id="3.50.50.60">
    <property type="entry name" value="FAD/NAD(P)-binding domain"/>
    <property type="match status" value="1"/>
</dbReference>
<accession>A0A6S7F361</accession>
<evidence type="ECO:0000313" key="6">
    <source>
        <dbReference type="EMBL" id="CAB3934020.1"/>
    </source>
</evidence>
<evidence type="ECO:0000313" key="7">
    <source>
        <dbReference type="Proteomes" id="UP000494183"/>
    </source>
</evidence>
<dbReference type="RefSeq" id="WP_175201409.1">
    <property type="nucleotide sequence ID" value="NZ_CADILH010000005.1"/>
</dbReference>
<evidence type="ECO:0000256" key="1">
    <source>
        <dbReference type="ARBA" id="ARBA00022630"/>
    </source>
</evidence>
<keyword evidence="2" id="KW-0274">FAD</keyword>
<evidence type="ECO:0000256" key="2">
    <source>
        <dbReference type="ARBA" id="ARBA00022827"/>
    </source>
</evidence>
<evidence type="ECO:0000256" key="4">
    <source>
        <dbReference type="ARBA" id="ARBA00023033"/>
    </source>
</evidence>
<protein>
    <submittedName>
        <fullName evidence="6">2-heptyl-3-hydroxy-4(1H)-quinolone synthase</fullName>
        <ecNumber evidence="6">1.14.13.182</ecNumber>
    </submittedName>
</protein>
<feature type="domain" description="FAD-binding" evidence="5">
    <location>
        <begin position="285"/>
        <end position="369"/>
    </location>
</feature>
<dbReference type="GO" id="GO:0102164">
    <property type="term" value="F:2-heptyl-3-hydroxy-4(1H)-quinolone synthase activity"/>
    <property type="evidence" value="ECO:0007669"/>
    <property type="project" value="UniProtKB-EC"/>
</dbReference>
<reference evidence="6 7" key="1">
    <citation type="submission" date="2020-04" db="EMBL/GenBank/DDBJ databases">
        <authorList>
            <person name="De Canck E."/>
        </authorList>
    </citation>
    <scope>NUCLEOTIDE SEQUENCE [LARGE SCALE GENOMIC DNA]</scope>
    <source>
        <strain evidence="6 7">LMG 6000</strain>
    </source>
</reference>
<dbReference type="PANTHER" id="PTHR47178:SF5">
    <property type="entry name" value="FAD-BINDING DOMAIN-CONTAINING PROTEIN"/>
    <property type="match status" value="1"/>
</dbReference>
<gene>
    <name evidence="6" type="primary">pqsH</name>
    <name evidence="6" type="ORF">LMG6000_03532</name>
</gene>
<keyword evidence="3 6" id="KW-0560">Oxidoreductase</keyword>
<keyword evidence="1" id="KW-0285">Flavoprotein</keyword>
<keyword evidence="7" id="KW-1185">Reference proteome</keyword>
<evidence type="ECO:0000256" key="3">
    <source>
        <dbReference type="ARBA" id="ARBA00023002"/>
    </source>
</evidence>
<evidence type="ECO:0000259" key="5">
    <source>
        <dbReference type="Pfam" id="PF01494"/>
    </source>
</evidence>
<dbReference type="InterPro" id="IPR002938">
    <property type="entry name" value="FAD-bd"/>
</dbReference>
<dbReference type="Proteomes" id="UP000494183">
    <property type="component" value="Unassembled WGS sequence"/>
</dbReference>
<dbReference type="EC" id="1.14.13.182" evidence="6"/>
<name>A0A6S7F361_9BURK</name>
<keyword evidence="4" id="KW-0503">Monooxygenase</keyword>
<dbReference type="GO" id="GO:0071949">
    <property type="term" value="F:FAD binding"/>
    <property type="evidence" value="ECO:0007669"/>
    <property type="project" value="InterPro"/>
</dbReference>
<dbReference type="PANTHER" id="PTHR47178">
    <property type="entry name" value="MONOOXYGENASE, FAD-BINDING"/>
    <property type="match status" value="1"/>
</dbReference>
<dbReference type="Pfam" id="PF01494">
    <property type="entry name" value="FAD_binding_3"/>
    <property type="match status" value="1"/>
</dbReference>
<dbReference type="AlphaFoldDB" id="A0A6S7F361"/>
<sequence>MRVLVIGAGMAGLALAQKLHSSGVDVAVFERGTAVADGMAGYGILIDGNGQRALKHCLPANIFEEFDRAAGHAGVSVHFLDEKARTLTAFEGAASPGGQAQRRSIERLKLRSILLGGLEGPGSPIQWGKEFTSYEILGEDGRVRAHFSDGSHADGDVLVGADASNSRVRAQYLNGLKRLDLGITNLVGRTPLTADLLKGLPRNFIDGSVNNVVPRGPGWMFLSAWRAAARNGAADETGNYLVWAYAAARKDFPDSIEKLQGHVVTDIVLRRMEKWSPTLRNLVLHSDMETVKAVPIRSMPELPYWKPSQITLVGDAIHNMTPMAGIGANTALRDAAILADRLIAAGKDKRAMLDGIGAYEKAMRTYANSAVGLSRLNAERAAHGGVISRRFFRSFLRVVDAVPPLKRKVFEDLSKKYDN</sequence>
<dbReference type="EMBL" id="CADILH010000005">
    <property type="protein sequence ID" value="CAB3934020.1"/>
    <property type="molecule type" value="Genomic_DNA"/>
</dbReference>
<proteinExistence type="predicted"/>
<dbReference type="SUPFAM" id="SSF51905">
    <property type="entry name" value="FAD/NAD(P)-binding domain"/>
    <property type="match status" value="1"/>
</dbReference>
<dbReference type="Pfam" id="PF13450">
    <property type="entry name" value="NAD_binding_8"/>
    <property type="match status" value="1"/>
</dbReference>
<dbReference type="PRINTS" id="PR00420">
    <property type="entry name" value="RNGMNOXGNASE"/>
</dbReference>
<dbReference type="InterPro" id="IPR036188">
    <property type="entry name" value="FAD/NAD-bd_sf"/>
</dbReference>